<gene>
    <name evidence="3" type="ORF">HZF24_08350</name>
</gene>
<dbReference type="SUPFAM" id="SSF51905">
    <property type="entry name" value="FAD/NAD(P)-binding domain"/>
    <property type="match status" value="1"/>
</dbReference>
<dbReference type="Proteomes" id="UP000611629">
    <property type="component" value="Unassembled WGS sequence"/>
</dbReference>
<feature type="domain" description="FAD dependent oxidoreductase" evidence="2">
    <location>
        <begin position="6"/>
        <end position="349"/>
    </location>
</feature>
<dbReference type="InterPro" id="IPR006076">
    <property type="entry name" value="FAD-dep_OxRdtase"/>
</dbReference>
<dbReference type="PANTHER" id="PTHR13847:SF287">
    <property type="entry name" value="FAD-DEPENDENT OXIDOREDUCTASE DOMAIN-CONTAINING PROTEIN 1"/>
    <property type="match status" value="1"/>
</dbReference>
<comment type="caution">
    <text evidence="3">The sequence shown here is derived from an EMBL/GenBank/DDBJ whole genome shotgun (WGS) entry which is preliminary data.</text>
</comment>
<evidence type="ECO:0000313" key="4">
    <source>
        <dbReference type="Proteomes" id="UP000611629"/>
    </source>
</evidence>
<dbReference type="AlphaFoldDB" id="A0A974GW77"/>
<keyword evidence="1" id="KW-0560">Oxidoreductase</keyword>
<dbReference type="PANTHER" id="PTHR13847">
    <property type="entry name" value="SARCOSINE DEHYDROGENASE-RELATED"/>
    <property type="match status" value="1"/>
</dbReference>
<keyword evidence="4" id="KW-1185">Reference proteome</keyword>
<sequence length="380" mass="41945">MRKKADVVVIGGGSIGCSVAYNLAKKGFKNIVLLERKYLSSGSTGRCGAGIRQMWGTEMNCLISRGSAEIFKTLGEETGFGDVEFRQSGYLLTTYDPSQTERLRKNLAVQHKLGINSHMITPKEAKEIVPYVNTEGMDAAFFCQEDGHINPFKVTFAFAKGAQDLGVEISRYNSVTDIKYKDRKITSIVTEEGEILTDAVVNAAGAWCKEIGKMIGLSHPVEPERHQILITEPLEDMMGPLVMSFAHDSYIQQVPHGGFIMGYGNPDEPKKINFNHDWSFLEQMAKKAVFQLPVLKDVRFVRQWAGHYEISPDGQPILGSVPEMDNYFMALGCGKGFMLSPMIGKLIAEKMAGEATSLPIDSLSIERFAKGELIVETGVV</sequence>
<name>A0A974GW77_SEDHY</name>
<dbReference type="GO" id="GO:0016491">
    <property type="term" value="F:oxidoreductase activity"/>
    <property type="evidence" value="ECO:0007669"/>
    <property type="project" value="UniProtKB-KW"/>
</dbReference>
<dbReference type="PROSITE" id="PS51257">
    <property type="entry name" value="PROKAR_LIPOPROTEIN"/>
    <property type="match status" value="1"/>
</dbReference>
<dbReference type="EMBL" id="JACBNQ010000007">
    <property type="protein sequence ID" value="NYB74153.1"/>
    <property type="molecule type" value="Genomic_DNA"/>
</dbReference>
<evidence type="ECO:0000313" key="3">
    <source>
        <dbReference type="EMBL" id="NYB74153.1"/>
    </source>
</evidence>
<dbReference type="Gene3D" id="3.30.9.10">
    <property type="entry name" value="D-Amino Acid Oxidase, subunit A, domain 2"/>
    <property type="match status" value="1"/>
</dbReference>
<organism evidence="3 4">
    <name type="scientific">Sedimentibacter hydroxybenzoicus DSM 7310</name>
    <dbReference type="NCBI Taxonomy" id="1123245"/>
    <lineage>
        <taxon>Bacteria</taxon>
        <taxon>Bacillati</taxon>
        <taxon>Bacillota</taxon>
        <taxon>Tissierellia</taxon>
        <taxon>Sedimentibacter</taxon>
    </lineage>
</organism>
<dbReference type="Pfam" id="PF01266">
    <property type="entry name" value="DAO"/>
    <property type="match status" value="1"/>
</dbReference>
<reference evidence="3" key="1">
    <citation type="submission" date="2020-07" db="EMBL/GenBank/DDBJ databases">
        <title>Genomic analysis of a strain of Sedimentibacter Hydroxybenzoicus DSM7310.</title>
        <authorList>
            <person name="Ma S."/>
        </authorList>
    </citation>
    <scope>NUCLEOTIDE SEQUENCE</scope>
    <source>
        <strain evidence="3">DSM 7310</strain>
    </source>
</reference>
<dbReference type="Gene3D" id="3.50.50.60">
    <property type="entry name" value="FAD/NAD(P)-binding domain"/>
    <property type="match status" value="1"/>
</dbReference>
<accession>A0A974GW77</accession>
<proteinExistence type="predicted"/>
<dbReference type="RefSeq" id="WP_179237842.1">
    <property type="nucleotide sequence ID" value="NZ_JACBNQ010000007.1"/>
</dbReference>
<evidence type="ECO:0000256" key="1">
    <source>
        <dbReference type="ARBA" id="ARBA00023002"/>
    </source>
</evidence>
<evidence type="ECO:0000259" key="2">
    <source>
        <dbReference type="Pfam" id="PF01266"/>
    </source>
</evidence>
<dbReference type="SUPFAM" id="SSF54373">
    <property type="entry name" value="FAD-linked reductases, C-terminal domain"/>
    <property type="match status" value="1"/>
</dbReference>
<protein>
    <submittedName>
        <fullName evidence="3">FAD-binding oxidoreductase</fullName>
    </submittedName>
</protein>
<dbReference type="GO" id="GO:0005737">
    <property type="term" value="C:cytoplasm"/>
    <property type="evidence" value="ECO:0007669"/>
    <property type="project" value="TreeGrafter"/>
</dbReference>
<dbReference type="InterPro" id="IPR036188">
    <property type="entry name" value="FAD/NAD-bd_sf"/>
</dbReference>